<dbReference type="InterPro" id="IPR050194">
    <property type="entry name" value="Glycosyltransferase_grp1"/>
</dbReference>
<evidence type="ECO:0000313" key="6">
    <source>
        <dbReference type="EMBL" id="GAA4932832.1"/>
    </source>
</evidence>
<reference evidence="7" key="1">
    <citation type="journal article" date="2019" name="Int. J. Syst. Evol. Microbiol.">
        <title>The Global Catalogue of Microorganisms (GCM) 10K type strain sequencing project: providing services to taxonomists for standard genome sequencing and annotation.</title>
        <authorList>
            <consortium name="The Broad Institute Genomics Platform"/>
            <consortium name="The Broad Institute Genome Sequencing Center for Infectious Disease"/>
            <person name="Wu L."/>
            <person name="Ma J."/>
        </authorList>
    </citation>
    <scope>NUCLEOTIDE SEQUENCE [LARGE SCALE GENOMIC DNA]</scope>
    <source>
        <strain evidence="7">JCM 18123</strain>
    </source>
</reference>
<dbReference type="PANTHER" id="PTHR45947">
    <property type="entry name" value="SULFOQUINOVOSYL TRANSFERASE SQD2"/>
    <property type="match status" value="1"/>
</dbReference>
<evidence type="ECO:0000259" key="5">
    <source>
        <dbReference type="Pfam" id="PF13439"/>
    </source>
</evidence>
<sequence length="414" mass="44276">MRIAMVSEHASPLAALGEQDTGGQNVHVAELAAALGARGHEVVVHTRRSGPDEPENVELAPGVRVHHVDAGPPHPLSKDELLPYMGEFAERLAEAWQRDRPDIVHAHFWMSGRAALDAAAPTGTPVVQTFHALGTEKRRHQGPDDTSPPERESVERAVAHGVDRIVATSGQERRELRTWNVARNRIAVVPCAVDCEAFRPEGPAAERGDRPRILTLGRLVPRKGIRTAIGALAGVPDAELVVAGGAPPERIDEDPEIAALRASAEEAGVADRVVFTGGVPRSRVPELLRSADIAVNVPWYEPFGMSTVEAMACGVPVIASHVGGHLDTVVQGVTGRLVPPRDARALAYWIRMLLADPVTRESLGIAAADRAAVRYTWPRVARQTEDCYASVLRERGREVPEPAGEAAALAAGGV</sequence>
<dbReference type="EMBL" id="BAABIK010000004">
    <property type="protein sequence ID" value="GAA4932832.1"/>
    <property type="molecule type" value="Genomic_DNA"/>
</dbReference>
<feature type="domain" description="Glycosyl transferase family 1" evidence="4">
    <location>
        <begin position="206"/>
        <end position="368"/>
    </location>
</feature>
<evidence type="ECO:0000256" key="2">
    <source>
        <dbReference type="ARBA" id="ARBA00022679"/>
    </source>
</evidence>
<protein>
    <submittedName>
        <fullName evidence="6">Glycosyltransferase family 1 protein</fullName>
    </submittedName>
</protein>
<dbReference type="Gene3D" id="3.40.50.2000">
    <property type="entry name" value="Glycogen Phosphorylase B"/>
    <property type="match status" value="2"/>
</dbReference>
<feature type="region of interest" description="Disordered" evidence="3">
    <location>
        <begin position="134"/>
        <end position="154"/>
    </location>
</feature>
<dbReference type="SUPFAM" id="SSF53756">
    <property type="entry name" value="UDP-Glycosyltransferase/glycogen phosphorylase"/>
    <property type="match status" value="1"/>
</dbReference>
<feature type="domain" description="Glycosyltransferase subfamily 4-like N-terminal" evidence="5">
    <location>
        <begin position="22"/>
        <end position="196"/>
    </location>
</feature>
<dbReference type="InterPro" id="IPR028098">
    <property type="entry name" value="Glyco_trans_4-like_N"/>
</dbReference>
<dbReference type="Proteomes" id="UP001499993">
    <property type="component" value="Unassembled WGS sequence"/>
</dbReference>
<proteinExistence type="predicted"/>
<dbReference type="Pfam" id="PF13439">
    <property type="entry name" value="Glyco_transf_4"/>
    <property type="match status" value="1"/>
</dbReference>
<gene>
    <name evidence="6" type="ORF">GCM10023224_11380</name>
</gene>
<accession>A0ABP9G9B4</accession>
<name>A0ABP9G9B4_9ACTN</name>
<evidence type="ECO:0000256" key="1">
    <source>
        <dbReference type="ARBA" id="ARBA00022676"/>
    </source>
</evidence>
<comment type="caution">
    <text evidence="6">The sequence shown here is derived from an EMBL/GenBank/DDBJ whole genome shotgun (WGS) entry which is preliminary data.</text>
</comment>
<evidence type="ECO:0000259" key="4">
    <source>
        <dbReference type="Pfam" id="PF00534"/>
    </source>
</evidence>
<evidence type="ECO:0000256" key="3">
    <source>
        <dbReference type="SAM" id="MobiDB-lite"/>
    </source>
</evidence>
<dbReference type="Pfam" id="PF00534">
    <property type="entry name" value="Glycos_transf_1"/>
    <property type="match status" value="1"/>
</dbReference>
<dbReference type="InterPro" id="IPR001296">
    <property type="entry name" value="Glyco_trans_1"/>
</dbReference>
<keyword evidence="2" id="KW-0808">Transferase</keyword>
<keyword evidence="1" id="KW-0328">Glycosyltransferase</keyword>
<evidence type="ECO:0000313" key="7">
    <source>
        <dbReference type="Proteomes" id="UP001499993"/>
    </source>
</evidence>
<keyword evidence="7" id="KW-1185">Reference proteome</keyword>
<dbReference type="PANTHER" id="PTHR45947:SF13">
    <property type="entry name" value="TRANSFERASE"/>
    <property type="match status" value="1"/>
</dbReference>
<dbReference type="RefSeq" id="WP_344148303.1">
    <property type="nucleotide sequence ID" value="NZ_BAABIK010000004.1"/>
</dbReference>
<organism evidence="6 7">
    <name type="scientific">Streptomonospora halophila</name>
    <dbReference type="NCBI Taxonomy" id="427369"/>
    <lineage>
        <taxon>Bacteria</taxon>
        <taxon>Bacillati</taxon>
        <taxon>Actinomycetota</taxon>
        <taxon>Actinomycetes</taxon>
        <taxon>Streptosporangiales</taxon>
        <taxon>Nocardiopsidaceae</taxon>
        <taxon>Streptomonospora</taxon>
    </lineage>
</organism>